<feature type="compositionally biased region" description="Low complexity" evidence="1">
    <location>
        <begin position="128"/>
        <end position="138"/>
    </location>
</feature>
<reference evidence="3" key="1">
    <citation type="journal article" date="2019" name="Int. J. Syst. Evol. Microbiol.">
        <title>The Global Catalogue of Microorganisms (GCM) 10K type strain sequencing project: providing services to taxonomists for standard genome sequencing and annotation.</title>
        <authorList>
            <consortium name="The Broad Institute Genomics Platform"/>
            <consortium name="The Broad Institute Genome Sequencing Center for Infectious Disease"/>
            <person name="Wu L."/>
            <person name="Ma J."/>
        </authorList>
    </citation>
    <scope>NUCLEOTIDE SEQUENCE [LARGE SCALE GENOMIC DNA]</scope>
    <source>
        <strain evidence="3">CCUG 60214</strain>
    </source>
</reference>
<name>A0ABW3QI78_9PSEU</name>
<evidence type="ECO:0000256" key="1">
    <source>
        <dbReference type="SAM" id="MobiDB-lite"/>
    </source>
</evidence>
<comment type="caution">
    <text evidence="2">The sequence shown here is derived from an EMBL/GenBank/DDBJ whole genome shotgun (WGS) entry which is preliminary data.</text>
</comment>
<dbReference type="EMBL" id="JBHTLK010000001">
    <property type="protein sequence ID" value="MFD1145545.1"/>
    <property type="molecule type" value="Genomic_DNA"/>
</dbReference>
<feature type="region of interest" description="Disordered" evidence="1">
    <location>
        <begin position="34"/>
        <end position="55"/>
    </location>
</feature>
<feature type="region of interest" description="Disordered" evidence="1">
    <location>
        <begin position="82"/>
        <end position="165"/>
    </location>
</feature>
<evidence type="ECO:0000313" key="3">
    <source>
        <dbReference type="Proteomes" id="UP001597168"/>
    </source>
</evidence>
<dbReference type="Proteomes" id="UP001597168">
    <property type="component" value="Unassembled WGS sequence"/>
</dbReference>
<protein>
    <submittedName>
        <fullName evidence="2">Uncharacterized protein</fullName>
    </submittedName>
</protein>
<organism evidence="2 3">
    <name type="scientific">Saccharothrix hoggarensis</name>
    <dbReference type="NCBI Taxonomy" id="913853"/>
    <lineage>
        <taxon>Bacteria</taxon>
        <taxon>Bacillati</taxon>
        <taxon>Actinomycetota</taxon>
        <taxon>Actinomycetes</taxon>
        <taxon>Pseudonocardiales</taxon>
        <taxon>Pseudonocardiaceae</taxon>
        <taxon>Saccharothrix</taxon>
    </lineage>
</organism>
<keyword evidence="3" id="KW-1185">Reference proteome</keyword>
<dbReference type="RefSeq" id="WP_380718363.1">
    <property type="nucleotide sequence ID" value="NZ_JBHTLK010000001.1"/>
</dbReference>
<proteinExistence type="predicted"/>
<evidence type="ECO:0000313" key="2">
    <source>
        <dbReference type="EMBL" id="MFD1145545.1"/>
    </source>
</evidence>
<feature type="compositionally biased region" description="Low complexity" evidence="1">
    <location>
        <begin position="34"/>
        <end position="53"/>
    </location>
</feature>
<accession>A0ABW3QI78</accession>
<sequence>MDGHLGIELGDPPTSATLSMLVVSSSCPVAISSSQRQVRSARGSRSASRAAVVHAHHDLTHAGTARRAGLTMAHAIIGARQPTAGTIRINAGRAEPLDTVAGDNDYGDGTSGGAHRRQPSFNSPPGTSSLPARSSPSPRDFHRTHETPSGSPSSTSRWTDRSNVR</sequence>
<feature type="compositionally biased region" description="Polar residues" evidence="1">
    <location>
        <begin position="147"/>
        <end position="157"/>
    </location>
</feature>
<gene>
    <name evidence="2" type="ORF">ACFQ3T_00235</name>
</gene>